<keyword evidence="3" id="KW-1185">Reference proteome</keyword>
<gene>
    <name evidence="2" type="ORF">DdX_03904</name>
</gene>
<feature type="region of interest" description="Disordered" evidence="1">
    <location>
        <begin position="1"/>
        <end position="74"/>
    </location>
</feature>
<evidence type="ECO:0000313" key="2">
    <source>
        <dbReference type="EMBL" id="KAI1723733.1"/>
    </source>
</evidence>
<dbReference type="EMBL" id="JAKKPZ010000003">
    <property type="protein sequence ID" value="KAI1723733.1"/>
    <property type="molecule type" value="Genomic_DNA"/>
</dbReference>
<name>A0AAD4NG51_9BILA</name>
<feature type="compositionally biased region" description="Low complexity" evidence="1">
    <location>
        <begin position="29"/>
        <end position="39"/>
    </location>
</feature>
<comment type="caution">
    <text evidence="2">The sequence shown here is derived from an EMBL/GenBank/DDBJ whole genome shotgun (WGS) entry which is preliminary data.</text>
</comment>
<evidence type="ECO:0000313" key="3">
    <source>
        <dbReference type="Proteomes" id="UP001201812"/>
    </source>
</evidence>
<proteinExistence type="predicted"/>
<accession>A0AAD4NG51</accession>
<reference evidence="2" key="1">
    <citation type="submission" date="2022-01" db="EMBL/GenBank/DDBJ databases">
        <title>Genome Sequence Resource for Two Populations of Ditylenchus destructor, the Migratory Endoparasitic Phytonematode.</title>
        <authorList>
            <person name="Zhang H."/>
            <person name="Lin R."/>
            <person name="Xie B."/>
        </authorList>
    </citation>
    <scope>NUCLEOTIDE SEQUENCE</scope>
    <source>
        <strain evidence="2">BazhouSP</strain>
    </source>
</reference>
<organism evidence="2 3">
    <name type="scientific">Ditylenchus destructor</name>
    <dbReference type="NCBI Taxonomy" id="166010"/>
    <lineage>
        <taxon>Eukaryota</taxon>
        <taxon>Metazoa</taxon>
        <taxon>Ecdysozoa</taxon>
        <taxon>Nematoda</taxon>
        <taxon>Chromadorea</taxon>
        <taxon>Rhabditida</taxon>
        <taxon>Tylenchina</taxon>
        <taxon>Tylenchomorpha</taxon>
        <taxon>Sphaerularioidea</taxon>
        <taxon>Anguinidae</taxon>
        <taxon>Anguininae</taxon>
        <taxon>Ditylenchus</taxon>
    </lineage>
</organism>
<evidence type="ECO:0000256" key="1">
    <source>
        <dbReference type="SAM" id="MobiDB-lite"/>
    </source>
</evidence>
<sequence length="74" mass="7986">MTVRWKGNGPTTTAGLGEGKAGRERKRTNINSTTASTTTYVWRKRSPASSISPTVPIARDREGLSPLPLDYLGP</sequence>
<dbReference type="Proteomes" id="UP001201812">
    <property type="component" value="Unassembled WGS sequence"/>
</dbReference>
<dbReference type="AlphaFoldDB" id="A0AAD4NG51"/>
<protein>
    <submittedName>
        <fullName evidence="2">Uncharacterized protein</fullName>
    </submittedName>
</protein>